<dbReference type="OMA" id="YLHTVER"/>
<sequence>WTRGDVCSWCGGRSYHYIHTEISELAAQYFLEKATPQIGKIINILCKSKCRSWEARLKLFDAIVSSTLLYGAEFWASQYLHTVERGQVRFFKQLLCWPKCTPDYIVRLETGRVRLSVTIFRKMLSFWIRVLAMEGNRLPKLCFERLKELDRISDKGAQRNWFGQLRKWLTIIGEQDVIYKTEVDSVKEMLPDLIEKWKNHEISVDVQRAINSSYSTLYRHISGLGAPEQYVTYNSAIDKIRVVSQLRVSSDKIIRIWYRAGGYHSIDTQSVCNVCNLNKCETLEHFLLECPNYSPFRKRYFSEFIADKDDIHWLLNIQNSNHLDKMYFFIIAALKLRSFCLNE</sequence>
<organism evidence="1 2">
    <name type="scientific">Rhodnius prolixus</name>
    <name type="common">Triatomid bug</name>
    <dbReference type="NCBI Taxonomy" id="13249"/>
    <lineage>
        <taxon>Eukaryota</taxon>
        <taxon>Metazoa</taxon>
        <taxon>Ecdysozoa</taxon>
        <taxon>Arthropoda</taxon>
        <taxon>Hexapoda</taxon>
        <taxon>Insecta</taxon>
        <taxon>Pterygota</taxon>
        <taxon>Neoptera</taxon>
        <taxon>Paraneoptera</taxon>
        <taxon>Hemiptera</taxon>
        <taxon>Heteroptera</taxon>
        <taxon>Panheteroptera</taxon>
        <taxon>Cimicomorpha</taxon>
        <taxon>Reduviidae</taxon>
        <taxon>Triatominae</taxon>
        <taxon>Rhodnius</taxon>
    </lineage>
</organism>
<evidence type="ECO:0008006" key="3">
    <source>
        <dbReference type="Google" id="ProtNLM"/>
    </source>
</evidence>
<dbReference type="EMBL" id="ACPB03000274">
    <property type="status" value="NOT_ANNOTATED_CDS"/>
    <property type="molecule type" value="Genomic_DNA"/>
</dbReference>
<dbReference type="Proteomes" id="UP000015103">
    <property type="component" value="Unassembled WGS sequence"/>
</dbReference>
<evidence type="ECO:0000313" key="2">
    <source>
        <dbReference type="Proteomes" id="UP000015103"/>
    </source>
</evidence>
<keyword evidence="2" id="KW-1185">Reference proteome</keyword>
<dbReference type="VEuPathDB" id="VectorBase:RPRC006019"/>
<name>T1HPP5_RHOPR</name>
<dbReference type="STRING" id="13249.T1HPP5"/>
<reference evidence="1" key="1">
    <citation type="submission" date="2015-05" db="UniProtKB">
        <authorList>
            <consortium name="EnsemblMetazoa"/>
        </authorList>
    </citation>
    <scope>IDENTIFICATION</scope>
</reference>
<accession>T1HPP5</accession>
<evidence type="ECO:0000313" key="1">
    <source>
        <dbReference type="EnsemblMetazoa" id="RPRC006019-PA"/>
    </source>
</evidence>
<dbReference type="InParanoid" id="T1HPP5"/>
<proteinExistence type="predicted"/>
<dbReference type="AlphaFoldDB" id="T1HPP5"/>
<dbReference type="EMBL" id="ACPB03000273">
    <property type="status" value="NOT_ANNOTATED_CDS"/>
    <property type="molecule type" value="Genomic_DNA"/>
</dbReference>
<dbReference type="HOGENOM" id="CLU_060012_0_0_1"/>
<dbReference type="EnsemblMetazoa" id="RPRC006019-RA">
    <property type="protein sequence ID" value="RPRC006019-PA"/>
    <property type="gene ID" value="RPRC006019"/>
</dbReference>
<protein>
    <recommendedName>
        <fullName evidence="3">Reverse transcriptase zinc-binding domain-containing protein</fullName>
    </recommendedName>
</protein>
<dbReference type="eggNOG" id="ENOG502RTR0">
    <property type="taxonomic scope" value="Eukaryota"/>
</dbReference>